<reference evidence="6" key="2">
    <citation type="submission" date="2025-08" db="UniProtKB">
        <authorList>
            <consortium name="Ensembl"/>
        </authorList>
    </citation>
    <scope>IDENTIFICATION</scope>
</reference>
<dbReference type="CTD" id="51526"/>
<name>A0A672G3E4_SALFA</name>
<feature type="compositionally biased region" description="Polar residues" evidence="5">
    <location>
        <begin position="37"/>
        <end position="52"/>
    </location>
</feature>
<dbReference type="Ensembl" id="ENSSFAT00005014042.1">
    <property type="protein sequence ID" value="ENSSFAP00005013473.1"/>
    <property type="gene ID" value="ENSSFAG00005007325.1"/>
</dbReference>
<evidence type="ECO:0000256" key="1">
    <source>
        <dbReference type="ARBA" id="ARBA00015005"/>
    </source>
</evidence>
<dbReference type="OrthoDB" id="10045817at2759"/>
<dbReference type="GeneID" id="115388638"/>
<feature type="compositionally biased region" description="Basic residues" evidence="5">
    <location>
        <begin position="65"/>
        <end position="83"/>
    </location>
</feature>
<sequence length="292" mass="30765">MEAGGKDSEEDTLQMAFKKLRVDAESRSGPVGVSEASRGTPSRASLECSGSKTKLACPKDNWHGSTRKSSRGSSRTQRRRRSKSPILHPPKFTYCGGAAAPPGGCLKQQRLAVAAPPDARPPGGAGQEEPGAAAAPDRAPPPVFGSRAGLETREESGAGGPRGPAEPGDFRALCEPPGDGCSECGAGKGAGQGEGQGEGQGAGCRCRAPGGWNGVEVYSFTGLRDVMSECERPLQGPRDPRDPPRTRGSPRSCSEQARGFVDDVTIEDLSGYMEFYLYFPKKMSHMAEMMYT</sequence>
<dbReference type="PANTHER" id="PTHR31383:SF2">
    <property type="entry name" value="OXIDATIVE STRESS-RESPONSIVE SERINE-RICH PROTEIN 1"/>
    <property type="match status" value="1"/>
</dbReference>
<dbReference type="Proteomes" id="UP000472267">
    <property type="component" value="Chromosome 5"/>
</dbReference>
<dbReference type="InParanoid" id="A0A672G3E4"/>
<feature type="region of interest" description="Disordered" evidence="5">
    <location>
        <begin position="21"/>
        <end position="169"/>
    </location>
</feature>
<evidence type="ECO:0000256" key="2">
    <source>
        <dbReference type="ARBA" id="ARBA00022553"/>
    </source>
</evidence>
<keyword evidence="7" id="KW-1185">Reference proteome</keyword>
<feature type="region of interest" description="Disordered" evidence="5">
    <location>
        <begin position="230"/>
        <end position="256"/>
    </location>
</feature>
<reference evidence="6" key="3">
    <citation type="submission" date="2025-09" db="UniProtKB">
        <authorList>
            <consortium name="Ensembl"/>
        </authorList>
    </citation>
    <scope>IDENTIFICATION</scope>
</reference>
<evidence type="ECO:0000256" key="5">
    <source>
        <dbReference type="SAM" id="MobiDB-lite"/>
    </source>
</evidence>
<evidence type="ECO:0000313" key="7">
    <source>
        <dbReference type="Proteomes" id="UP000472267"/>
    </source>
</evidence>
<dbReference type="PANTHER" id="PTHR31383">
    <property type="entry name" value="OXIDATIVE STRESS-RESPONSE SERINE-RICH PROTEIN 1"/>
    <property type="match status" value="1"/>
</dbReference>
<gene>
    <name evidence="6" type="primary">oser1</name>
</gene>
<proteinExistence type="predicted"/>
<protein>
    <recommendedName>
        <fullName evidence="1">Oxidative stress-responsive serine-rich protein 1</fullName>
    </recommendedName>
    <alternativeName>
        <fullName evidence="4">Oxidative stress-responsive protein 1</fullName>
    </alternativeName>
    <alternativeName>
        <fullName evidence="3">Peroxide-inducible transcript 1 protein</fullName>
    </alternativeName>
</protein>
<dbReference type="InterPro" id="IPR008494">
    <property type="entry name" value="DUF776"/>
</dbReference>
<organism evidence="6 7">
    <name type="scientific">Salarias fasciatus</name>
    <name type="common">Jewelled blenny</name>
    <name type="synonym">Blennius fasciatus</name>
    <dbReference type="NCBI Taxonomy" id="181472"/>
    <lineage>
        <taxon>Eukaryota</taxon>
        <taxon>Metazoa</taxon>
        <taxon>Chordata</taxon>
        <taxon>Craniata</taxon>
        <taxon>Vertebrata</taxon>
        <taxon>Euteleostomi</taxon>
        <taxon>Actinopterygii</taxon>
        <taxon>Neopterygii</taxon>
        <taxon>Teleostei</taxon>
        <taxon>Neoteleostei</taxon>
        <taxon>Acanthomorphata</taxon>
        <taxon>Ovalentaria</taxon>
        <taxon>Blenniimorphae</taxon>
        <taxon>Blenniiformes</taxon>
        <taxon>Blennioidei</taxon>
        <taxon>Blenniidae</taxon>
        <taxon>Salariinae</taxon>
        <taxon>Salarias</taxon>
    </lineage>
</organism>
<feature type="compositionally biased region" description="Low complexity" evidence="5">
    <location>
        <begin position="127"/>
        <end position="137"/>
    </location>
</feature>
<evidence type="ECO:0000256" key="4">
    <source>
        <dbReference type="ARBA" id="ARBA00031405"/>
    </source>
</evidence>
<feature type="compositionally biased region" description="Basic and acidic residues" evidence="5">
    <location>
        <begin position="230"/>
        <end position="245"/>
    </location>
</feature>
<dbReference type="Pfam" id="PF05604">
    <property type="entry name" value="DUF776"/>
    <property type="match status" value="1"/>
</dbReference>
<dbReference type="OMA" id="MSECERP"/>
<dbReference type="AlphaFoldDB" id="A0A672G3E4"/>
<accession>A0A672G3E4</accession>
<dbReference type="GO" id="GO:0070301">
    <property type="term" value="P:cellular response to hydrogen peroxide"/>
    <property type="evidence" value="ECO:0007669"/>
    <property type="project" value="TreeGrafter"/>
</dbReference>
<keyword evidence="2" id="KW-0597">Phosphoprotein</keyword>
<dbReference type="RefSeq" id="XP_029947718.1">
    <property type="nucleotide sequence ID" value="XM_030091858.1"/>
</dbReference>
<evidence type="ECO:0000256" key="3">
    <source>
        <dbReference type="ARBA" id="ARBA00029721"/>
    </source>
</evidence>
<evidence type="ECO:0000313" key="6">
    <source>
        <dbReference type="Ensembl" id="ENSSFAP00005013473.1"/>
    </source>
</evidence>
<reference evidence="6" key="1">
    <citation type="submission" date="2019-06" db="EMBL/GenBank/DDBJ databases">
        <authorList>
            <consortium name="Wellcome Sanger Institute Data Sharing"/>
        </authorList>
    </citation>
    <scope>NUCLEOTIDE SEQUENCE [LARGE SCALE GENOMIC DNA]</scope>
</reference>